<dbReference type="InterPro" id="IPR017452">
    <property type="entry name" value="GPCR_Rhodpsn_7TM"/>
</dbReference>
<feature type="transmembrane region" description="Helical" evidence="5">
    <location>
        <begin position="468"/>
        <end position="491"/>
    </location>
</feature>
<dbReference type="CDD" id="cd00637">
    <property type="entry name" value="7tm_classA_rhodopsin-like"/>
    <property type="match status" value="1"/>
</dbReference>
<keyword evidence="2 5" id="KW-0812">Transmembrane</keyword>
<dbReference type="PANTHER" id="PTHR47521:SF8">
    <property type="entry name" value="G-PROTEIN COUPLED RECEPTOR F27E5.5-RELATED"/>
    <property type="match status" value="1"/>
</dbReference>
<evidence type="ECO:0000256" key="5">
    <source>
        <dbReference type="SAM" id="Phobius"/>
    </source>
</evidence>
<dbReference type="InterPro" id="IPR052860">
    <property type="entry name" value="NRL-GPCR1"/>
</dbReference>
<keyword evidence="3 5" id="KW-1133">Transmembrane helix</keyword>
<evidence type="ECO:0000256" key="1">
    <source>
        <dbReference type="ARBA" id="ARBA00004141"/>
    </source>
</evidence>
<dbReference type="EMBL" id="CANHGI010000002">
    <property type="protein sequence ID" value="CAI5443464.1"/>
    <property type="molecule type" value="Genomic_DNA"/>
</dbReference>
<keyword evidence="8" id="KW-1185">Reference proteome</keyword>
<dbReference type="GO" id="GO:0016020">
    <property type="term" value="C:membrane"/>
    <property type="evidence" value="ECO:0007669"/>
    <property type="project" value="UniProtKB-SubCell"/>
</dbReference>
<proteinExistence type="predicted"/>
<name>A0A9P1IDY9_9PELO</name>
<feature type="transmembrane region" description="Helical" evidence="5">
    <location>
        <begin position="605"/>
        <end position="630"/>
    </location>
</feature>
<feature type="transmembrane region" description="Helical" evidence="5">
    <location>
        <begin position="244"/>
        <end position="269"/>
    </location>
</feature>
<dbReference type="Proteomes" id="UP001152747">
    <property type="component" value="Unassembled WGS sequence"/>
</dbReference>
<feature type="transmembrane region" description="Helical" evidence="5">
    <location>
        <begin position="546"/>
        <end position="566"/>
    </location>
</feature>
<comment type="subcellular location">
    <subcellularLocation>
        <location evidence="1">Membrane</location>
        <topology evidence="1">Multi-pass membrane protein</topology>
    </subcellularLocation>
</comment>
<evidence type="ECO:0000256" key="4">
    <source>
        <dbReference type="ARBA" id="ARBA00023136"/>
    </source>
</evidence>
<feature type="transmembrane region" description="Helical" evidence="5">
    <location>
        <begin position="384"/>
        <end position="408"/>
    </location>
</feature>
<feature type="transmembrane region" description="Helical" evidence="5">
    <location>
        <begin position="420"/>
        <end position="438"/>
    </location>
</feature>
<gene>
    <name evidence="7" type="ORF">CAMP_LOCUS6101</name>
</gene>
<evidence type="ECO:0000259" key="6">
    <source>
        <dbReference type="PROSITE" id="PS50262"/>
    </source>
</evidence>
<feature type="transmembrane region" description="Helical" evidence="5">
    <location>
        <begin position="59"/>
        <end position="84"/>
    </location>
</feature>
<evidence type="ECO:0000256" key="2">
    <source>
        <dbReference type="ARBA" id="ARBA00022692"/>
    </source>
</evidence>
<dbReference type="Gene3D" id="1.20.1070.10">
    <property type="entry name" value="Rhodopsin 7-helix transmembrane proteins"/>
    <property type="match status" value="2"/>
</dbReference>
<feature type="domain" description="G-protein coupled receptors family 1 profile" evidence="6">
    <location>
        <begin position="400"/>
        <end position="682"/>
    </location>
</feature>
<keyword evidence="4 5" id="KW-0472">Membrane</keyword>
<dbReference type="SUPFAM" id="SSF81321">
    <property type="entry name" value="Family A G protein-coupled receptor-like"/>
    <property type="match status" value="2"/>
</dbReference>
<accession>A0A9P1IDY9</accession>
<dbReference type="AlphaFoldDB" id="A0A9P1IDY9"/>
<dbReference type="Pfam" id="PF10292">
    <property type="entry name" value="7TM_GPCR_Srab"/>
    <property type="match status" value="2"/>
</dbReference>
<feature type="transmembrane region" description="Helical" evidence="5">
    <location>
        <begin position="503"/>
        <end position="526"/>
    </location>
</feature>
<evidence type="ECO:0000256" key="3">
    <source>
        <dbReference type="ARBA" id="ARBA00022989"/>
    </source>
</evidence>
<feature type="transmembrane region" description="Helical" evidence="5">
    <location>
        <begin position="104"/>
        <end position="121"/>
    </location>
</feature>
<dbReference type="PROSITE" id="PS50262">
    <property type="entry name" value="G_PROTEIN_RECEP_F1_2"/>
    <property type="match status" value="2"/>
</dbReference>
<feature type="transmembrane region" description="Helical" evidence="5">
    <location>
        <begin position="142"/>
        <end position="162"/>
    </location>
</feature>
<organism evidence="7 8">
    <name type="scientific">Caenorhabditis angaria</name>
    <dbReference type="NCBI Taxonomy" id="860376"/>
    <lineage>
        <taxon>Eukaryota</taxon>
        <taxon>Metazoa</taxon>
        <taxon>Ecdysozoa</taxon>
        <taxon>Nematoda</taxon>
        <taxon>Chromadorea</taxon>
        <taxon>Rhabditida</taxon>
        <taxon>Rhabditina</taxon>
        <taxon>Rhabditomorpha</taxon>
        <taxon>Rhabditoidea</taxon>
        <taxon>Rhabditidae</taxon>
        <taxon>Peloderinae</taxon>
        <taxon>Caenorhabditis</taxon>
    </lineage>
</organism>
<dbReference type="InterPro" id="IPR019408">
    <property type="entry name" value="7TM_GPCR_serpentine_rcpt_Srab"/>
</dbReference>
<protein>
    <recommendedName>
        <fullName evidence="6">G-protein coupled receptors family 1 profile domain-containing protein</fullName>
    </recommendedName>
</protein>
<feature type="domain" description="G-protein coupled receptors family 1 profile" evidence="6">
    <location>
        <begin position="39"/>
        <end position="321"/>
    </location>
</feature>
<feature type="transmembrane region" description="Helical" evidence="5">
    <location>
        <begin position="186"/>
        <end position="205"/>
    </location>
</feature>
<dbReference type="PANTHER" id="PTHR47521">
    <property type="entry name" value="SERPENTINE RECEPTOR, CLASS E (EPSILON)-RELATED"/>
    <property type="match status" value="1"/>
</dbReference>
<comment type="caution">
    <text evidence="7">The sequence shown here is derived from an EMBL/GenBank/DDBJ whole genome shotgun (WGS) entry which is preliminary data.</text>
</comment>
<evidence type="ECO:0000313" key="8">
    <source>
        <dbReference type="Proteomes" id="UP001152747"/>
    </source>
</evidence>
<feature type="transmembrane region" description="Helical" evidence="5">
    <location>
        <begin position="23"/>
        <end position="47"/>
    </location>
</feature>
<reference evidence="7" key="1">
    <citation type="submission" date="2022-11" db="EMBL/GenBank/DDBJ databases">
        <authorList>
            <person name="Kikuchi T."/>
        </authorList>
    </citation>
    <scope>NUCLEOTIDE SEQUENCE</scope>
    <source>
        <strain evidence="7">PS1010</strain>
    </source>
</reference>
<dbReference type="OrthoDB" id="5794765at2759"/>
<evidence type="ECO:0000313" key="7">
    <source>
        <dbReference type="EMBL" id="CAI5443464.1"/>
    </source>
</evidence>
<sequence>MVEYNRFSVGNFTVQEQVTTGNFVIYLIELILCFFVVLANFMFLIVLFKAELLHRNLRIILFSTCLANALYATSRYFITIPLIIAYLFNSEISSVTFCWAAKSFHHLVLGVPGLTFFFVILERCIASYHYQTYEKHSFYQSGYLLVTLQWLTSLFIVVINQVDVANQPRPYSRLPCQIEYSTSRCLFFAIGLFTGLNIIACILFWKMTKFNRKLYKQRSWKLKTLSETFQVSENVKSIKILNPLLIVVLISNLIAMFIVGLQATLYLLVRETPEAERAALTKQLSIQIVGRGSEASQSYDIVSAISKLVFCYAIRSHPILNRKWCQIFSAGRKSSVAPSFAAKDRNEESDIHFDSLKLIYKMVEYNRFSVGNFTVQEQVTTGNFVIYLIELILCFFVVLANFMFLIVLFKAELLHRNLRIILFSTCLANALYAISRYFITIPLIIAYLFNFEISSVTFCWAAKSFHHLFLGVTSFTFFFVILERCIASYYYKTYEKNSFYQCGFLLVGIQWSISLFLCVLNQVDVFNQPRPYTRLPCQIEYTTSRCLFFAIGLNLILNLIAVILFLRMTKFNITLYKQRNFKLQTLSETFQVSENVKSIKILNPLLIVVLISNLIALFIIGLQATLYLLVRETPEAERAELTKQLSIQIVGRGSEASQSYDIVSAISKLIFCYVIRSHPILYRKWQQIFSKGSVSVVPVVKKELNPKEESDIYFDSLKDMWEMRTKL</sequence>